<dbReference type="Pfam" id="PF01106">
    <property type="entry name" value="NifU"/>
    <property type="match status" value="1"/>
</dbReference>
<dbReference type="Proteomes" id="UP000077349">
    <property type="component" value="Unassembled WGS sequence"/>
</dbReference>
<dbReference type="InterPro" id="IPR036498">
    <property type="entry name" value="Nfu/NifU_N_sf"/>
</dbReference>
<reference evidence="3 4" key="1">
    <citation type="submission" date="2016-03" db="EMBL/GenBank/DDBJ databases">
        <title>Draft genome sequence of Acetobacter malorum CECT 7742, a strain isolated from strawberry vinegar.</title>
        <authorList>
            <person name="Sainz F."/>
            <person name="Mas A."/>
            <person name="Torija M.J."/>
        </authorList>
    </citation>
    <scope>NUCLEOTIDE SEQUENCE [LARGE SCALE GENOMIC DNA]</scope>
    <source>
        <strain evidence="3 4">CECT 7742</strain>
    </source>
</reference>
<sequence>MSASFLMRGRKTWVNSLKTRRFLQYRTCPVRIVVPPDDTERHVADDQDQVAMFIETEDTPNPATLKFLPGRAVMGDAGTIDFIDADAVSGRSPLADALFALPGVSRVFLGNDFVSVTKSDQEDWAELRPLVLTALMDHFVAGAPVVAEGVGITEEPIAPEDQEIVTQIKELLDSRVRPAVAGDGGDIVFRGYKDGIVRLTMQGACSGCPSSRATLKHGVENMLRHYVPEVVSVEQVED</sequence>
<accession>A0A177GCB7</accession>
<dbReference type="InterPro" id="IPR034904">
    <property type="entry name" value="FSCA_dom_sf"/>
</dbReference>
<proteinExistence type="inferred from homology"/>
<protein>
    <submittedName>
        <fullName evidence="3">NifU-like domain protein</fullName>
    </submittedName>
</protein>
<comment type="similarity">
    <text evidence="1">Belongs to the NifU family.</text>
</comment>
<dbReference type="Pfam" id="PF08712">
    <property type="entry name" value="Nfu_N"/>
    <property type="match status" value="1"/>
</dbReference>
<feature type="domain" description="Scaffold protein Nfu/NifU N-terminal" evidence="2">
    <location>
        <begin position="54"/>
        <end position="142"/>
    </location>
</feature>
<dbReference type="PATRIC" id="fig|178901.16.peg.947"/>
<evidence type="ECO:0000259" key="2">
    <source>
        <dbReference type="SMART" id="SM00932"/>
    </source>
</evidence>
<dbReference type="GO" id="GO:0005506">
    <property type="term" value="F:iron ion binding"/>
    <property type="evidence" value="ECO:0007669"/>
    <property type="project" value="InterPro"/>
</dbReference>
<dbReference type="InterPro" id="IPR014824">
    <property type="entry name" value="Nfu/NifU_N"/>
</dbReference>
<dbReference type="eggNOG" id="COG0694">
    <property type="taxonomic scope" value="Bacteria"/>
</dbReference>
<dbReference type="PANTHER" id="PTHR11178:SF1">
    <property type="entry name" value="NFU1 IRON-SULFUR CLUSTER SCAFFOLD HOMOLOG, MITOCHONDRIAL"/>
    <property type="match status" value="1"/>
</dbReference>
<evidence type="ECO:0000313" key="3">
    <source>
        <dbReference type="EMBL" id="OAG77923.1"/>
    </source>
</evidence>
<dbReference type="PIRSF" id="PIRSF036773">
    <property type="entry name" value="HIRIP5"/>
    <property type="match status" value="1"/>
</dbReference>
<dbReference type="GO" id="GO:0016226">
    <property type="term" value="P:iron-sulfur cluster assembly"/>
    <property type="evidence" value="ECO:0007669"/>
    <property type="project" value="InterPro"/>
</dbReference>
<evidence type="ECO:0000313" key="4">
    <source>
        <dbReference type="Proteomes" id="UP000077349"/>
    </source>
</evidence>
<dbReference type="InterPro" id="IPR001075">
    <property type="entry name" value="NIF_FeS_clus_asmbl_NifU_C"/>
</dbReference>
<dbReference type="PANTHER" id="PTHR11178">
    <property type="entry name" value="IRON-SULFUR CLUSTER SCAFFOLD PROTEIN NFU-RELATED"/>
    <property type="match status" value="1"/>
</dbReference>
<gene>
    <name evidence="3" type="ORF">Amal_00897</name>
</gene>
<dbReference type="SUPFAM" id="SSF117916">
    <property type="entry name" value="Fe-S cluster assembly (FSCA) domain-like"/>
    <property type="match status" value="1"/>
</dbReference>
<dbReference type="Gene3D" id="3.30.300.130">
    <property type="entry name" value="Fe-S cluster assembly (FSCA)"/>
    <property type="match status" value="1"/>
</dbReference>
<comment type="caution">
    <text evidence="3">The sequence shown here is derived from an EMBL/GenBank/DDBJ whole genome shotgun (WGS) entry which is preliminary data.</text>
</comment>
<name>A0A177GCB7_9PROT</name>
<dbReference type="InterPro" id="IPR035433">
    <property type="entry name" value="NFU1-like"/>
</dbReference>
<dbReference type="FunFam" id="3.30.300.130:FF:000001">
    <property type="entry name" value="NFU1 iron-sulfur cluster scaffold"/>
    <property type="match status" value="1"/>
</dbReference>
<dbReference type="EMBL" id="LVHD01000010">
    <property type="protein sequence ID" value="OAG77923.1"/>
    <property type="molecule type" value="Genomic_DNA"/>
</dbReference>
<organism evidence="3 4">
    <name type="scientific">Acetobacter malorum</name>
    <dbReference type="NCBI Taxonomy" id="178901"/>
    <lineage>
        <taxon>Bacteria</taxon>
        <taxon>Pseudomonadati</taxon>
        <taxon>Pseudomonadota</taxon>
        <taxon>Alphaproteobacteria</taxon>
        <taxon>Acetobacterales</taxon>
        <taxon>Acetobacteraceae</taxon>
        <taxon>Acetobacter</taxon>
    </lineage>
</organism>
<dbReference type="AlphaFoldDB" id="A0A177GCB7"/>
<dbReference type="STRING" id="178901.AmDm5_0962"/>
<dbReference type="SMART" id="SM00932">
    <property type="entry name" value="Nfu_N"/>
    <property type="match status" value="1"/>
</dbReference>
<dbReference type="GO" id="GO:0051536">
    <property type="term" value="F:iron-sulfur cluster binding"/>
    <property type="evidence" value="ECO:0007669"/>
    <property type="project" value="InterPro"/>
</dbReference>
<dbReference type="SUPFAM" id="SSF110836">
    <property type="entry name" value="Hypothetical protein SAV1430"/>
    <property type="match status" value="1"/>
</dbReference>
<dbReference type="Gene3D" id="3.30.1370.70">
    <property type="entry name" value="Scaffold protein Nfu/NifU, N-terminal domain"/>
    <property type="match status" value="1"/>
</dbReference>
<evidence type="ECO:0000256" key="1">
    <source>
        <dbReference type="ARBA" id="ARBA00006420"/>
    </source>
</evidence>